<name>A0ABU5IHG6_9BURK</name>
<feature type="binding site" evidence="5">
    <location>
        <position position="317"/>
    </location>
    <ligand>
        <name>substrate</name>
    </ligand>
</feature>
<reference evidence="10 11" key="1">
    <citation type="submission" date="2023-11" db="EMBL/GenBank/DDBJ databases">
        <title>Draft genome of Azohydromonas lata strain H1 (DSM1123), a polyhydroxyalkanoate producer.</title>
        <authorList>
            <person name="Traversa D."/>
            <person name="D'Addabbo P."/>
            <person name="Pazzani C."/>
            <person name="Manzari C."/>
            <person name="Chiara M."/>
            <person name="Scrascia M."/>
        </authorList>
    </citation>
    <scope>NUCLEOTIDE SEQUENCE [LARGE SCALE GENOMIC DNA]</scope>
    <source>
        <strain evidence="10 11">H1</strain>
    </source>
</reference>
<dbReference type="InterPro" id="IPR022657">
    <property type="entry name" value="De-COase2_CS"/>
</dbReference>
<keyword evidence="2 5" id="KW-0210">Decarboxylase</keyword>
<feature type="binding site" evidence="5">
    <location>
        <position position="321"/>
    </location>
    <ligand>
        <name>substrate</name>
    </ligand>
</feature>
<dbReference type="SUPFAM" id="SSF51419">
    <property type="entry name" value="PLP-binding barrel"/>
    <property type="match status" value="1"/>
</dbReference>
<dbReference type="PROSITE" id="PS00879">
    <property type="entry name" value="ODR_DC_2_2"/>
    <property type="match status" value="1"/>
</dbReference>
<keyword evidence="4 5" id="KW-0456">Lyase</keyword>
<dbReference type="InterPro" id="IPR009006">
    <property type="entry name" value="Ala_racemase/Decarboxylase_C"/>
</dbReference>
<dbReference type="InterPro" id="IPR022644">
    <property type="entry name" value="De-COase2_N"/>
</dbReference>
<proteinExistence type="inferred from homology"/>
<dbReference type="Gene3D" id="3.20.20.10">
    <property type="entry name" value="Alanine racemase"/>
    <property type="match status" value="1"/>
</dbReference>
<dbReference type="CDD" id="cd06828">
    <property type="entry name" value="PLPDE_III_DapDC"/>
    <property type="match status" value="1"/>
</dbReference>
<comment type="catalytic activity">
    <reaction evidence="5 7">
        <text>meso-2,6-diaminopimelate + H(+) = L-lysine + CO2</text>
        <dbReference type="Rhea" id="RHEA:15101"/>
        <dbReference type="ChEBI" id="CHEBI:15378"/>
        <dbReference type="ChEBI" id="CHEBI:16526"/>
        <dbReference type="ChEBI" id="CHEBI:32551"/>
        <dbReference type="ChEBI" id="CHEBI:57791"/>
        <dbReference type="EC" id="4.1.1.20"/>
    </reaction>
</comment>
<protein>
    <recommendedName>
        <fullName evidence="5 6">Diaminopimelate decarboxylase</fullName>
        <shortName evidence="5">DAP decarboxylase</shortName>
        <shortName evidence="5">DAPDC</shortName>
        <ecNumber evidence="5 6">4.1.1.20</ecNumber>
    </recommendedName>
</protein>
<sequence>MSNFYYQDGTLMVEGLSARDVAQAHGTPAYVYSAQALREGLGTIQKAFAAIDPLVCFSVKSCPNLSVLKLLVDHGAGLDVVSGGELRRALQAGAPPEKIVFAGVGKSREELTLAIQQGVLMFNVESTAELERINEISGGLGRKVQLALRVNPDVADETTHAKTSTGGRETKFGIPLHHAEKIIADGGFEHVDICGLHVHLGSPLSEASPYLLAIEALEQMEQRLAAAGREIRYINVGGGYPVSYASPGQSFRPVLEIGQAIAERLQGFRARGKKFVVEPGRSVVANAGLLLCQVEYMKQGWDHKIAIVNAGMNTLIRPTLYGAFHLMWPAQHDGFTGDWEAVARLPAQGLEKVDVVGPICETGDYLALGRSLPAMKSGDLLAVFSCGAYGMSMASNYNSHGRPAEVLVDGSEMRLIRRREVYEDLVAFEVDLLK</sequence>
<comment type="caution">
    <text evidence="10">The sequence shown here is derived from an EMBL/GenBank/DDBJ whole genome shotgun (WGS) entry which is preliminary data.</text>
</comment>
<feature type="binding site" evidence="5">
    <location>
        <position position="389"/>
    </location>
    <ligand>
        <name>pyridoxal 5'-phosphate</name>
        <dbReference type="ChEBI" id="CHEBI:597326"/>
    </ligand>
</feature>
<dbReference type="PANTHER" id="PTHR43727:SF2">
    <property type="entry name" value="GROUP IV DECARBOXYLASE"/>
    <property type="match status" value="1"/>
</dbReference>
<comment type="function">
    <text evidence="5">Specifically catalyzes the decarboxylation of meso-diaminopimelate (meso-DAP) to L-lysine.</text>
</comment>
<dbReference type="Proteomes" id="UP001293718">
    <property type="component" value="Unassembled WGS sequence"/>
</dbReference>
<comment type="similarity">
    <text evidence="5">Belongs to the Orn/Lys/Arg decarboxylase class-II family. LysA subfamily.</text>
</comment>
<evidence type="ECO:0000256" key="7">
    <source>
        <dbReference type="RuleBase" id="RU003738"/>
    </source>
</evidence>
<feature type="binding site" evidence="5">
    <location>
        <position position="281"/>
    </location>
    <ligand>
        <name>substrate</name>
    </ligand>
</feature>
<dbReference type="HAMAP" id="MF_02120">
    <property type="entry name" value="LysA"/>
    <property type="match status" value="1"/>
</dbReference>
<keyword evidence="5 7" id="KW-0457">Lysine biosynthesis</keyword>
<dbReference type="EC" id="4.1.1.20" evidence="5 6"/>
<evidence type="ECO:0000313" key="11">
    <source>
        <dbReference type="Proteomes" id="UP001293718"/>
    </source>
</evidence>
<dbReference type="SUPFAM" id="SSF50621">
    <property type="entry name" value="Alanine racemase C-terminal domain-like"/>
    <property type="match status" value="1"/>
</dbReference>
<organism evidence="10 11">
    <name type="scientific">Azohydromonas lata</name>
    <dbReference type="NCBI Taxonomy" id="45677"/>
    <lineage>
        <taxon>Bacteria</taxon>
        <taxon>Pseudomonadati</taxon>
        <taxon>Pseudomonadota</taxon>
        <taxon>Betaproteobacteria</taxon>
        <taxon>Burkholderiales</taxon>
        <taxon>Sphaerotilaceae</taxon>
        <taxon>Azohydromonas</taxon>
    </lineage>
</organism>
<dbReference type="InterPro" id="IPR000183">
    <property type="entry name" value="Orn/DAP/Arg_de-COase"/>
</dbReference>
<comment type="cofactor">
    <cofactor evidence="1 5 7">
        <name>pyridoxal 5'-phosphate</name>
        <dbReference type="ChEBI" id="CHEBI:597326"/>
    </cofactor>
</comment>
<dbReference type="Pfam" id="PF00278">
    <property type="entry name" value="Orn_DAP_Arg_deC"/>
    <property type="match status" value="1"/>
</dbReference>
<dbReference type="PRINTS" id="PR01181">
    <property type="entry name" value="DAPDCRBXLASE"/>
</dbReference>
<dbReference type="PANTHER" id="PTHR43727">
    <property type="entry name" value="DIAMINOPIMELATE DECARBOXYLASE"/>
    <property type="match status" value="1"/>
</dbReference>
<feature type="binding site" evidence="5">
    <location>
        <position position="239"/>
    </location>
    <ligand>
        <name>pyridoxal 5'-phosphate</name>
        <dbReference type="ChEBI" id="CHEBI:597326"/>
    </ligand>
</feature>
<evidence type="ECO:0000256" key="4">
    <source>
        <dbReference type="ARBA" id="ARBA00023239"/>
    </source>
</evidence>
<evidence type="ECO:0000256" key="2">
    <source>
        <dbReference type="ARBA" id="ARBA00022793"/>
    </source>
</evidence>
<dbReference type="PRINTS" id="PR01179">
    <property type="entry name" value="ODADCRBXLASE"/>
</dbReference>
<dbReference type="InterPro" id="IPR029066">
    <property type="entry name" value="PLP-binding_barrel"/>
</dbReference>
<feature type="binding site" evidence="5">
    <location>
        <position position="361"/>
    </location>
    <ligand>
        <name>substrate</name>
    </ligand>
</feature>
<feature type="domain" description="Orn/DAP/Arg decarboxylase 2 N-terminal" evidence="9">
    <location>
        <begin position="42"/>
        <end position="285"/>
    </location>
</feature>
<feature type="binding site" evidence="5">
    <location>
        <position position="389"/>
    </location>
    <ligand>
        <name>substrate</name>
    </ligand>
</feature>
<dbReference type="GO" id="GO:0008836">
    <property type="term" value="F:diaminopimelate decarboxylase activity"/>
    <property type="evidence" value="ECO:0007669"/>
    <property type="project" value="UniProtKB-EC"/>
</dbReference>
<dbReference type="Gene3D" id="2.40.37.10">
    <property type="entry name" value="Lyase, Ornithine Decarboxylase, Chain A, domain 1"/>
    <property type="match status" value="1"/>
</dbReference>
<dbReference type="InterPro" id="IPR002986">
    <property type="entry name" value="DAP_deCOOHase_LysA"/>
</dbReference>
<keyword evidence="3 5" id="KW-0663">Pyridoxal phosphate</keyword>
<evidence type="ECO:0000259" key="8">
    <source>
        <dbReference type="Pfam" id="PF00278"/>
    </source>
</evidence>
<evidence type="ECO:0000256" key="6">
    <source>
        <dbReference type="NCBIfam" id="TIGR01048"/>
    </source>
</evidence>
<keyword evidence="5" id="KW-0028">Amino-acid biosynthesis</keyword>
<dbReference type="RefSeq" id="WP_322466632.1">
    <property type="nucleotide sequence ID" value="NZ_JAXOJX010000032.1"/>
</dbReference>
<comment type="subunit">
    <text evidence="5">Homodimer.</text>
</comment>
<dbReference type="NCBIfam" id="TIGR01048">
    <property type="entry name" value="lysA"/>
    <property type="match status" value="1"/>
</dbReference>
<dbReference type="EMBL" id="JAXOJX010000032">
    <property type="protein sequence ID" value="MDZ5458593.1"/>
    <property type="molecule type" value="Genomic_DNA"/>
</dbReference>
<dbReference type="Pfam" id="PF02784">
    <property type="entry name" value="Orn_Arg_deC_N"/>
    <property type="match status" value="1"/>
</dbReference>
<evidence type="ECO:0000256" key="1">
    <source>
        <dbReference type="ARBA" id="ARBA00001933"/>
    </source>
</evidence>
<gene>
    <name evidence="5 10" type="primary">lysA</name>
    <name evidence="10" type="ORF">SM757_18600</name>
</gene>
<feature type="modified residue" description="N6-(pyridoxal phosphate)lysine" evidence="5">
    <location>
        <position position="60"/>
    </location>
</feature>
<comment type="pathway">
    <text evidence="5 7">Amino-acid biosynthesis; L-lysine biosynthesis via DAP pathway; L-lysine from DL-2,6-diaminopimelate: step 1/1.</text>
</comment>
<keyword evidence="11" id="KW-1185">Reference proteome</keyword>
<evidence type="ECO:0000259" key="9">
    <source>
        <dbReference type="Pfam" id="PF02784"/>
    </source>
</evidence>
<evidence type="ECO:0000313" key="10">
    <source>
        <dbReference type="EMBL" id="MDZ5458593.1"/>
    </source>
</evidence>
<dbReference type="InterPro" id="IPR022643">
    <property type="entry name" value="De-COase2_C"/>
</dbReference>
<feature type="domain" description="Orn/DAP/Arg decarboxylase 2 C-terminal" evidence="8">
    <location>
        <begin position="30"/>
        <end position="387"/>
    </location>
</feature>
<feature type="binding site" evidence="5">
    <location>
        <begin position="278"/>
        <end position="281"/>
    </location>
    <ligand>
        <name>pyridoxal 5'-phosphate</name>
        <dbReference type="ChEBI" id="CHEBI:597326"/>
    </ligand>
</feature>
<evidence type="ECO:0000256" key="5">
    <source>
        <dbReference type="HAMAP-Rule" id="MF_02120"/>
    </source>
</evidence>
<evidence type="ECO:0000256" key="3">
    <source>
        <dbReference type="ARBA" id="ARBA00022898"/>
    </source>
</evidence>
<accession>A0ABU5IHG6</accession>